<feature type="non-terminal residue" evidence="1">
    <location>
        <position position="73"/>
    </location>
</feature>
<reference evidence="1 2" key="1">
    <citation type="submission" date="2022-05" db="EMBL/GenBank/DDBJ databases">
        <authorList>
            <consortium name="Genoscope - CEA"/>
            <person name="William W."/>
        </authorList>
    </citation>
    <scope>NUCLEOTIDE SEQUENCE [LARGE SCALE GENOMIC DNA]</scope>
</reference>
<comment type="caution">
    <text evidence="1">The sequence shown here is derived from an EMBL/GenBank/DDBJ whole genome shotgun (WGS) entry which is preliminary data.</text>
</comment>
<name>A0ABN8LVM9_9CNID</name>
<sequence>ISVPEDFKTWYETMCAEFPTRFSRLFRGPMWSGVTVNQQKDPLTARVNVASPSIRTVEKQTAEAPFTCEPTVQ</sequence>
<organism evidence="1 2">
    <name type="scientific">Porites evermanni</name>
    <dbReference type="NCBI Taxonomy" id="104178"/>
    <lineage>
        <taxon>Eukaryota</taxon>
        <taxon>Metazoa</taxon>
        <taxon>Cnidaria</taxon>
        <taxon>Anthozoa</taxon>
        <taxon>Hexacorallia</taxon>
        <taxon>Scleractinia</taxon>
        <taxon>Fungiina</taxon>
        <taxon>Poritidae</taxon>
        <taxon>Porites</taxon>
    </lineage>
</organism>
<accession>A0ABN8LVM9</accession>
<proteinExistence type="predicted"/>
<dbReference type="EMBL" id="CALNXI010000156">
    <property type="protein sequence ID" value="CAH3020689.1"/>
    <property type="molecule type" value="Genomic_DNA"/>
</dbReference>
<evidence type="ECO:0000313" key="2">
    <source>
        <dbReference type="Proteomes" id="UP001159427"/>
    </source>
</evidence>
<evidence type="ECO:0000313" key="1">
    <source>
        <dbReference type="EMBL" id="CAH3020689.1"/>
    </source>
</evidence>
<dbReference type="Proteomes" id="UP001159427">
    <property type="component" value="Unassembled WGS sequence"/>
</dbReference>
<protein>
    <submittedName>
        <fullName evidence="1">Uncharacterized protein</fullName>
    </submittedName>
</protein>
<gene>
    <name evidence="1" type="ORF">PEVE_00008242</name>
</gene>
<keyword evidence="2" id="KW-1185">Reference proteome</keyword>
<feature type="non-terminal residue" evidence="1">
    <location>
        <position position="1"/>
    </location>
</feature>